<keyword evidence="3 6" id="KW-0812">Transmembrane</keyword>
<dbReference type="InterPro" id="IPR000620">
    <property type="entry name" value="EamA_dom"/>
</dbReference>
<dbReference type="Gramene" id="EOY02324">
    <property type="protein sequence ID" value="EOY02324"/>
    <property type="gene ID" value="TCM_016837"/>
</dbReference>
<organism evidence="8 9">
    <name type="scientific">Theobroma cacao</name>
    <name type="common">Cacao</name>
    <name type="synonym">Cocoa</name>
    <dbReference type="NCBI Taxonomy" id="3641"/>
    <lineage>
        <taxon>Eukaryota</taxon>
        <taxon>Viridiplantae</taxon>
        <taxon>Streptophyta</taxon>
        <taxon>Embryophyta</taxon>
        <taxon>Tracheophyta</taxon>
        <taxon>Spermatophyta</taxon>
        <taxon>Magnoliopsida</taxon>
        <taxon>eudicotyledons</taxon>
        <taxon>Gunneridae</taxon>
        <taxon>Pentapetalae</taxon>
        <taxon>rosids</taxon>
        <taxon>malvids</taxon>
        <taxon>Malvales</taxon>
        <taxon>Malvaceae</taxon>
        <taxon>Byttnerioideae</taxon>
        <taxon>Theobroma</taxon>
    </lineage>
</organism>
<feature type="transmembrane region" description="Helical" evidence="6">
    <location>
        <begin position="40"/>
        <end position="63"/>
    </location>
</feature>
<dbReference type="eggNOG" id="ENOG502R1WM">
    <property type="taxonomic scope" value="Eukaryota"/>
</dbReference>
<dbReference type="PANTHER" id="PTHR31218">
    <property type="entry name" value="WAT1-RELATED PROTEIN"/>
    <property type="match status" value="1"/>
</dbReference>
<dbReference type="STRING" id="3641.A0A061EJ59"/>
<evidence type="ECO:0000256" key="2">
    <source>
        <dbReference type="ARBA" id="ARBA00007635"/>
    </source>
</evidence>
<evidence type="ECO:0000259" key="7">
    <source>
        <dbReference type="Pfam" id="PF00892"/>
    </source>
</evidence>
<dbReference type="HOGENOM" id="CLU_1799967_0_0_1"/>
<comment type="similarity">
    <text evidence="2 6">Belongs to the drug/metabolite transporter (DMT) superfamily. Plant drug/metabolite exporter (P-DME) (TC 2.A.7.4) family.</text>
</comment>
<dbReference type="SUPFAM" id="SSF103481">
    <property type="entry name" value="Multidrug resistance efflux transporter EmrE"/>
    <property type="match status" value="1"/>
</dbReference>
<evidence type="ECO:0000256" key="1">
    <source>
        <dbReference type="ARBA" id="ARBA00004141"/>
    </source>
</evidence>
<name>A0A061EJ59_THECC</name>
<dbReference type="EMBL" id="CM001882">
    <property type="protein sequence ID" value="EOY02324.1"/>
    <property type="molecule type" value="Genomic_DNA"/>
</dbReference>
<keyword evidence="5 6" id="KW-0472">Membrane</keyword>
<keyword evidence="9" id="KW-1185">Reference proteome</keyword>
<sequence length="144" mass="15732">MAWECFRKDVLPFTAIVAVECTSVGLKILFKAAALRGMSYYVFITYSYAVATLILLPFPLIFRSTAALPSSKFPLISRICLLGLIGSVAHMCGYKGIEYGSPTLASAISSLTPAFTFILDIIFGFLPSSTCWFIVSMRGNYSDP</sequence>
<evidence type="ECO:0000256" key="5">
    <source>
        <dbReference type="ARBA" id="ARBA00023136"/>
    </source>
</evidence>
<dbReference type="GO" id="GO:0016020">
    <property type="term" value="C:membrane"/>
    <property type="evidence" value="ECO:0007669"/>
    <property type="project" value="UniProtKB-SubCell"/>
</dbReference>
<dbReference type="Pfam" id="PF00892">
    <property type="entry name" value="EamA"/>
    <property type="match status" value="1"/>
</dbReference>
<dbReference type="InterPro" id="IPR037185">
    <property type="entry name" value="EmrE-like"/>
</dbReference>
<evidence type="ECO:0000256" key="3">
    <source>
        <dbReference type="ARBA" id="ARBA00022692"/>
    </source>
</evidence>
<dbReference type="AlphaFoldDB" id="A0A061EJ59"/>
<evidence type="ECO:0000256" key="6">
    <source>
        <dbReference type="RuleBase" id="RU363077"/>
    </source>
</evidence>
<reference evidence="8 9" key="1">
    <citation type="journal article" date="2013" name="Genome Biol.">
        <title>The genome sequence of the most widely cultivated cacao type and its use to identify candidate genes regulating pod color.</title>
        <authorList>
            <person name="Motamayor J.C."/>
            <person name="Mockaitis K."/>
            <person name="Schmutz J."/>
            <person name="Haiminen N."/>
            <person name="Iii D.L."/>
            <person name="Cornejo O."/>
            <person name="Findley S.D."/>
            <person name="Zheng P."/>
            <person name="Utro F."/>
            <person name="Royaert S."/>
            <person name="Saski C."/>
            <person name="Jenkins J."/>
            <person name="Podicheti R."/>
            <person name="Zhao M."/>
            <person name="Scheffler B.E."/>
            <person name="Stack J.C."/>
            <person name="Feltus F.A."/>
            <person name="Mustiga G.M."/>
            <person name="Amores F."/>
            <person name="Phillips W."/>
            <person name="Marelli J.P."/>
            <person name="May G.D."/>
            <person name="Shapiro H."/>
            <person name="Ma J."/>
            <person name="Bustamante C.D."/>
            <person name="Schnell R.J."/>
            <person name="Main D."/>
            <person name="Gilbert D."/>
            <person name="Parida L."/>
            <person name="Kuhn D.N."/>
        </authorList>
    </citation>
    <scope>NUCLEOTIDE SEQUENCE [LARGE SCALE GENOMIC DNA]</scope>
    <source>
        <strain evidence="9">cv. Matina 1-6</strain>
    </source>
</reference>
<accession>A0A061EJ59</accession>
<dbReference type="InParanoid" id="A0A061EJ59"/>
<dbReference type="InterPro" id="IPR030184">
    <property type="entry name" value="WAT1-related"/>
</dbReference>
<keyword evidence="4 6" id="KW-1133">Transmembrane helix</keyword>
<evidence type="ECO:0000313" key="8">
    <source>
        <dbReference type="EMBL" id="EOY02324.1"/>
    </source>
</evidence>
<feature type="transmembrane region" description="Helical" evidence="6">
    <location>
        <begin position="75"/>
        <end position="97"/>
    </location>
</feature>
<evidence type="ECO:0000256" key="4">
    <source>
        <dbReference type="ARBA" id="ARBA00022989"/>
    </source>
</evidence>
<feature type="transmembrane region" description="Helical" evidence="6">
    <location>
        <begin position="12"/>
        <end position="34"/>
    </location>
</feature>
<gene>
    <name evidence="8" type="ORF">TCM_016837</name>
</gene>
<proteinExistence type="inferred from homology"/>
<dbReference type="GO" id="GO:0022857">
    <property type="term" value="F:transmembrane transporter activity"/>
    <property type="evidence" value="ECO:0007669"/>
    <property type="project" value="InterPro"/>
</dbReference>
<dbReference type="Proteomes" id="UP000026915">
    <property type="component" value="Chromosome 4"/>
</dbReference>
<protein>
    <recommendedName>
        <fullName evidence="6">WAT1-related protein</fullName>
    </recommendedName>
</protein>
<feature type="domain" description="EamA" evidence="7">
    <location>
        <begin position="21"/>
        <end position="123"/>
    </location>
</feature>
<evidence type="ECO:0000313" key="9">
    <source>
        <dbReference type="Proteomes" id="UP000026915"/>
    </source>
</evidence>
<comment type="caution">
    <text evidence="6">Lacks conserved residue(s) required for the propagation of feature annotation.</text>
</comment>
<comment type="subcellular location">
    <subcellularLocation>
        <location evidence="1 6">Membrane</location>
        <topology evidence="1 6">Multi-pass membrane protein</topology>
    </subcellularLocation>
</comment>
<feature type="transmembrane region" description="Helical" evidence="6">
    <location>
        <begin position="117"/>
        <end position="135"/>
    </location>
</feature>
<dbReference type="OMA" id="MEMFLAQ"/>